<dbReference type="GO" id="GO:0016020">
    <property type="term" value="C:membrane"/>
    <property type="evidence" value="ECO:0007669"/>
    <property type="project" value="UniProtKB-SubCell"/>
</dbReference>
<protein>
    <submittedName>
        <fullName evidence="8">DMT family transporter</fullName>
    </submittedName>
    <submittedName>
        <fullName evidence="9">Riboflavin transporter</fullName>
    </submittedName>
</protein>
<gene>
    <name evidence="9" type="primary">ribN_2</name>
    <name evidence="9" type="ORF">BREV_BREV_02178</name>
    <name evidence="8" type="ORF">GYM46_07875</name>
</gene>
<sequence length="311" mass="32587">MTGRIGGEDIARGIALRIAAAGAFSVMSAVLKLASLDGVVAPEMLFYRAFFGLPVVLAWVLTQPGGLAGLTTRRPWAHAGRSALGVVSILCLFQTLTLLPLADATTLSFTAPIFATILSFFILKEAVGPRRWAAVAVGFIGVVIVMRPLSFVSGGGHAMPLEGIGFGLMAALLTASVTITLRQLRDTEHVAAIVFWFFVGSSGVGAILLPFVGHWHSPLTFALLISSGVAGGLAQLFMTASLQKAPVAVVAPFDYLQIVGAVIFGWWLMHATPTANTLAGGALIAASGLYTAWREHVRRKAALIQTTAPPV</sequence>
<evidence type="ECO:0000256" key="2">
    <source>
        <dbReference type="ARBA" id="ARBA00009853"/>
    </source>
</evidence>
<evidence type="ECO:0000313" key="10">
    <source>
        <dbReference type="Proteomes" id="UP000289220"/>
    </source>
</evidence>
<dbReference type="KEGG" id="bmed:GYM46_07875"/>
<organism evidence="9 10">
    <name type="scientific">Brevundimonas mediterranea</name>
    <dbReference type="NCBI Taxonomy" id="74329"/>
    <lineage>
        <taxon>Bacteria</taxon>
        <taxon>Pseudomonadati</taxon>
        <taxon>Pseudomonadota</taxon>
        <taxon>Alphaproteobacteria</taxon>
        <taxon>Caulobacterales</taxon>
        <taxon>Caulobacteraceae</taxon>
        <taxon>Brevundimonas</taxon>
    </lineage>
</organism>
<comment type="subcellular location">
    <subcellularLocation>
        <location evidence="1">Membrane</location>
        <topology evidence="1">Multi-pass membrane protein</topology>
    </subcellularLocation>
</comment>
<reference evidence="8 11" key="2">
    <citation type="submission" date="2020-01" db="EMBL/GenBank/DDBJ databases">
        <authorList>
            <person name="Wang S."/>
        </authorList>
    </citation>
    <scope>NUCLEOTIDE SEQUENCE [LARGE SCALE GENOMIC DNA]</scope>
    <source>
        <strain evidence="8 11">D151-2-6</strain>
    </source>
</reference>
<feature type="domain" description="EamA" evidence="7">
    <location>
        <begin position="12"/>
        <end position="146"/>
    </location>
</feature>
<reference evidence="9 10" key="1">
    <citation type="submission" date="2018-11" db="EMBL/GenBank/DDBJ databases">
        <authorList>
            <person name="Peiro R."/>
            <person name="Begona"/>
            <person name="Cbmso G."/>
            <person name="Lopez M."/>
            <person name="Gonzalez S."/>
            <person name="Sacristan E."/>
            <person name="Castillo E."/>
        </authorList>
    </citation>
    <scope>NUCLEOTIDE SEQUENCE [LARGE SCALE GENOMIC DNA]</scope>
    <source>
        <strain evidence="9">Brev_genome</strain>
    </source>
</reference>
<keyword evidence="3 6" id="KW-0812">Transmembrane</keyword>
<evidence type="ECO:0000256" key="5">
    <source>
        <dbReference type="ARBA" id="ARBA00023136"/>
    </source>
</evidence>
<evidence type="ECO:0000256" key="1">
    <source>
        <dbReference type="ARBA" id="ARBA00004141"/>
    </source>
</evidence>
<dbReference type="Pfam" id="PF00892">
    <property type="entry name" value="EamA"/>
    <property type="match status" value="2"/>
</dbReference>
<evidence type="ECO:0000313" key="8">
    <source>
        <dbReference type="EMBL" id="QIH72875.1"/>
    </source>
</evidence>
<evidence type="ECO:0000256" key="4">
    <source>
        <dbReference type="ARBA" id="ARBA00022989"/>
    </source>
</evidence>
<evidence type="ECO:0000313" key="11">
    <source>
        <dbReference type="Proteomes" id="UP000501325"/>
    </source>
</evidence>
<keyword evidence="10" id="KW-1185">Reference proteome</keyword>
<dbReference type="PANTHER" id="PTHR22911">
    <property type="entry name" value="ACYL-MALONYL CONDENSING ENZYME-RELATED"/>
    <property type="match status" value="1"/>
</dbReference>
<evidence type="ECO:0000313" key="9">
    <source>
        <dbReference type="EMBL" id="VDC50689.1"/>
    </source>
</evidence>
<dbReference type="Gene3D" id="1.10.3730.20">
    <property type="match status" value="1"/>
</dbReference>
<dbReference type="RefSeq" id="WP_008263122.1">
    <property type="nucleotide sequence ID" value="NZ_CP048751.1"/>
</dbReference>
<feature type="transmembrane region" description="Helical" evidence="6">
    <location>
        <begin position="132"/>
        <end position="151"/>
    </location>
</feature>
<dbReference type="InterPro" id="IPR037185">
    <property type="entry name" value="EmrE-like"/>
</dbReference>
<keyword evidence="4 6" id="KW-1133">Transmembrane helix</keyword>
<dbReference type="InterPro" id="IPR000620">
    <property type="entry name" value="EamA_dom"/>
</dbReference>
<proteinExistence type="inferred from homology"/>
<dbReference type="EMBL" id="UXHF01000044">
    <property type="protein sequence ID" value="VDC50689.1"/>
    <property type="molecule type" value="Genomic_DNA"/>
</dbReference>
<evidence type="ECO:0000256" key="3">
    <source>
        <dbReference type="ARBA" id="ARBA00022692"/>
    </source>
</evidence>
<name>A0A6G7EGY5_9CAUL</name>
<dbReference type="Proteomes" id="UP000289220">
    <property type="component" value="Unassembled WGS sequence"/>
</dbReference>
<dbReference type="EMBL" id="CP048751">
    <property type="protein sequence ID" value="QIH72875.1"/>
    <property type="molecule type" value="Genomic_DNA"/>
</dbReference>
<feature type="transmembrane region" description="Helical" evidence="6">
    <location>
        <begin position="83"/>
        <end position="101"/>
    </location>
</feature>
<comment type="similarity">
    <text evidence="2">Belongs to the drug/metabolite transporter (DMT) superfamily. 10 TMS drug/metabolite exporter (DME) (TC 2.A.7.3) family.</text>
</comment>
<feature type="transmembrane region" description="Helical" evidence="6">
    <location>
        <begin position="193"/>
        <end position="213"/>
    </location>
</feature>
<feature type="transmembrane region" description="Helical" evidence="6">
    <location>
        <begin position="107"/>
        <end position="123"/>
    </location>
</feature>
<dbReference type="AlphaFoldDB" id="A0A6G7EGY5"/>
<feature type="transmembrane region" description="Helical" evidence="6">
    <location>
        <begin position="275"/>
        <end position="293"/>
    </location>
</feature>
<feature type="transmembrane region" description="Helical" evidence="6">
    <location>
        <begin position="163"/>
        <end position="181"/>
    </location>
</feature>
<evidence type="ECO:0000256" key="6">
    <source>
        <dbReference type="SAM" id="Phobius"/>
    </source>
</evidence>
<evidence type="ECO:0000259" key="7">
    <source>
        <dbReference type="Pfam" id="PF00892"/>
    </source>
</evidence>
<feature type="domain" description="EamA" evidence="7">
    <location>
        <begin position="163"/>
        <end position="287"/>
    </location>
</feature>
<keyword evidence="5 6" id="KW-0472">Membrane</keyword>
<feature type="transmembrane region" description="Helical" evidence="6">
    <location>
        <begin position="219"/>
        <end position="240"/>
    </location>
</feature>
<accession>A0A6G7EGY5</accession>
<feature type="transmembrane region" description="Helical" evidence="6">
    <location>
        <begin position="45"/>
        <end position="62"/>
    </location>
</feature>
<dbReference type="Proteomes" id="UP000501325">
    <property type="component" value="Chromosome"/>
</dbReference>
<feature type="transmembrane region" description="Helical" evidence="6">
    <location>
        <begin position="14"/>
        <end position="33"/>
    </location>
</feature>
<feature type="transmembrane region" description="Helical" evidence="6">
    <location>
        <begin position="247"/>
        <end position="269"/>
    </location>
</feature>
<dbReference type="SUPFAM" id="SSF103481">
    <property type="entry name" value="Multidrug resistance efflux transporter EmrE"/>
    <property type="match status" value="2"/>
</dbReference>
<dbReference type="PANTHER" id="PTHR22911:SF6">
    <property type="entry name" value="SOLUTE CARRIER FAMILY 35 MEMBER G1"/>
    <property type="match status" value="1"/>
</dbReference>